<keyword evidence="2 3" id="KW-0143">Chaperone</keyword>
<dbReference type="SMART" id="SM00883">
    <property type="entry name" value="Cpn10"/>
    <property type="match status" value="1"/>
</dbReference>
<comment type="similarity">
    <text evidence="1 3 4">Belongs to the GroES chaperonin family.</text>
</comment>
<evidence type="ECO:0000256" key="2">
    <source>
        <dbReference type="ARBA" id="ARBA00023186"/>
    </source>
</evidence>
<dbReference type="CDD" id="cd00320">
    <property type="entry name" value="cpn10"/>
    <property type="match status" value="1"/>
</dbReference>
<dbReference type="NCBIfam" id="NF001533">
    <property type="entry name" value="PRK00364.2-4"/>
    <property type="match status" value="1"/>
</dbReference>
<reference evidence="5 6" key="1">
    <citation type="submission" date="2022-08" db="EMBL/GenBank/DDBJ databases">
        <title>Bacterial and archaeal communities from various locations to study Microbial Dark Matter (Phase II).</title>
        <authorList>
            <person name="Stepanauskas R."/>
        </authorList>
    </citation>
    <scope>NUCLEOTIDE SEQUENCE [LARGE SCALE GENOMIC DNA]</scope>
    <source>
        <strain evidence="5 6">PD1</strain>
    </source>
</reference>
<evidence type="ECO:0000313" key="5">
    <source>
        <dbReference type="EMBL" id="MCS3920184.1"/>
    </source>
</evidence>
<dbReference type="RefSeq" id="WP_259098268.1">
    <property type="nucleotide sequence ID" value="NZ_CP130454.1"/>
</dbReference>
<gene>
    <name evidence="3" type="primary">groES</name>
    <name evidence="3" type="synonym">groS</name>
    <name evidence="5" type="ORF">M2350_002613</name>
</gene>
<accession>A0ABT2ER96</accession>
<dbReference type="PRINTS" id="PR00297">
    <property type="entry name" value="CHAPERONIN10"/>
</dbReference>
<dbReference type="PROSITE" id="PS00681">
    <property type="entry name" value="CHAPERONINS_CPN10"/>
    <property type="match status" value="1"/>
</dbReference>
<proteinExistence type="inferred from homology"/>
<dbReference type="PANTHER" id="PTHR10772:SF58">
    <property type="entry name" value="CO-CHAPERONIN GROES"/>
    <property type="match status" value="1"/>
</dbReference>
<dbReference type="EMBL" id="JANUCP010000005">
    <property type="protein sequence ID" value="MCS3920184.1"/>
    <property type="molecule type" value="Genomic_DNA"/>
</dbReference>
<dbReference type="NCBIfam" id="NF001531">
    <property type="entry name" value="PRK00364.2-2"/>
    <property type="match status" value="1"/>
</dbReference>
<dbReference type="InterPro" id="IPR011032">
    <property type="entry name" value="GroES-like_sf"/>
</dbReference>
<dbReference type="Gene3D" id="2.30.33.40">
    <property type="entry name" value="GroES chaperonin"/>
    <property type="match status" value="1"/>
</dbReference>
<evidence type="ECO:0000256" key="1">
    <source>
        <dbReference type="ARBA" id="ARBA00006975"/>
    </source>
</evidence>
<dbReference type="InterPro" id="IPR018369">
    <property type="entry name" value="Chaprnonin_Cpn10_CS"/>
</dbReference>
<dbReference type="InterPro" id="IPR037124">
    <property type="entry name" value="Chaperonin_GroES_sf"/>
</dbReference>
<comment type="subcellular location">
    <subcellularLocation>
        <location evidence="3">Cytoplasm</location>
    </subcellularLocation>
</comment>
<organism evidence="5 6">
    <name type="scientific">Candidatus Fervidibacter sacchari</name>
    <dbReference type="NCBI Taxonomy" id="1448929"/>
    <lineage>
        <taxon>Bacteria</taxon>
        <taxon>Candidatus Fervidibacterota</taxon>
        <taxon>Candidatus Fervidibacter</taxon>
    </lineage>
</organism>
<name>A0ABT2ER96_9BACT</name>
<dbReference type="HAMAP" id="MF_00580">
    <property type="entry name" value="CH10"/>
    <property type="match status" value="1"/>
</dbReference>
<dbReference type="SUPFAM" id="SSF50129">
    <property type="entry name" value="GroES-like"/>
    <property type="match status" value="1"/>
</dbReference>
<comment type="subunit">
    <text evidence="3">Heptamer of 7 subunits arranged in a ring. Interacts with the chaperonin GroEL.</text>
</comment>
<evidence type="ECO:0000256" key="3">
    <source>
        <dbReference type="HAMAP-Rule" id="MF_00580"/>
    </source>
</evidence>
<dbReference type="InterPro" id="IPR020818">
    <property type="entry name" value="Chaperonin_GroES"/>
</dbReference>
<keyword evidence="3" id="KW-0963">Cytoplasm</keyword>
<sequence>MAVVVKPLADKVLVKVVEEEEKTPGGIYLPDTAKEKPFKGKVIAVGSGKQLKDGRVVPFEELGVKPGDTVIFSKYAGTEIKLNGEKHILLSVDDIYAVVEE</sequence>
<comment type="caution">
    <text evidence="5">The sequence shown here is derived from an EMBL/GenBank/DDBJ whole genome shotgun (WGS) entry which is preliminary data.</text>
</comment>
<protein>
    <recommendedName>
        <fullName evidence="3">Co-chaperonin GroES</fullName>
    </recommendedName>
    <alternativeName>
        <fullName evidence="3">10 kDa chaperonin</fullName>
    </alternativeName>
    <alternativeName>
        <fullName evidence="3">Chaperonin-10</fullName>
        <shortName evidence="3">Cpn10</shortName>
    </alternativeName>
</protein>
<evidence type="ECO:0000313" key="6">
    <source>
        <dbReference type="Proteomes" id="UP001204798"/>
    </source>
</evidence>
<dbReference type="PANTHER" id="PTHR10772">
    <property type="entry name" value="10 KDA HEAT SHOCK PROTEIN"/>
    <property type="match status" value="1"/>
</dbReference>
<comment type="function">
    <text evidence="3 4">Together with the chaperonin GroEL, plays an essential role in assisting protein folding. The GroEL-GroES system forms a nano-cage that allows encapsulation of the non-native substrate proteins and provides a physical environment optimized to promote and accelerate protein folding. GroES binds to the apical surface of the GroEL ring, thereby capping the opening of the GroEL channel.</text>
</comment>
<evidence type="ECO:0000256" key="4">
    <source>
        <dbReference type="RuleBase" id="RU000535"/>
    </source>
</evidence>
<keyword evidence="6" id="KW-1185">Reference proteome</keyword>
<dbReference type="Proteomes" id="UP001204798">
    <property type="component" value="Unassembled WGS sequence"/>
</dbReference>
<dbReference type="Pfam" id="PF00166">
    <property type="entry name" value="Cpn10"/>
    <property type="match status" value="1"/>
</dbReference>